<dbReference type="InterPro" id="IPR000528">
    <property type="entry name" value="Plant_nsLTP"/>
</dbReference>
<reference evidence="8" key="1">
    <citation type="submission" date="2025-08" db="UniProtKB">
        <authorList>
            <consortium name="RefSeq"/>
        </authorList>
    </citation>
    <scope>IDENTIFICATION</scope>
</reference>
<evidence type="ECO:0000313" key="8">
    <source>
        <dbReference type="RefSeq" id="XP_010250462.1"/>
    </source>
</evidence>
<dbReference type="InParanoid" id="A0A1U7ZP79"/>
<dbReference type="SUPFAM" id="SSF47699">
    <property type="entry name" value="Bifunctional inhibitor/lipid-transfer protein/seed storage 2S albumin"/>
    <property type="match status" value="1"/>
</dbReference>
<name>A0A1U7ZP79_NELNU</name>
<evidence type="ECO:0000256" key="5">
    <source>
        <dbReference type="SAM" id="SignalP"/>
    </source>
</evidence>
<evidence type="ECO:0000256" key="1">
    <source>
        <dbReference type="ARBA" id="ARBA00009748"/>
    </source>
</evidence>
<protein>
    <submittedName>
        <fullName evidence="8">Lipid transfer-like protein VAS</fullName>
    </submittedName>
</protein>
<evidence type="ECO:0000313" key="7">
    <source>
        <dbReference type="Proteomes" id="UP000189703"/>
    </source>
</evidence>
<dbReference type="GO" id="GO:0008289">
    <property type="term" value="F:lipid binding"/>
    <property type="evidence" value="ECO:0007669"/>
    <property type="project" value="InterPro"/>
</dbReference>
<gene>
    <name evidence="8" type="primary">LOC104592706</name>
</gene>
<feature type="domain" description="Bifunctional inhibitor/plant lipid transfer protein/seed storage helical" evidence="6">
    <location>
        <begin position="17"/>
        <end position="100"/>
    </location>
</feature>
<dbReference type="GO" id="GO:0006869">
    <property type="term" value="P:lipid transport"/>
    <property type="evidence" value="ECO:0007669"/>
    <property type="project" value="InterPro"/>
</dbReference>
<dbReference type="InterPro" id="IPR036312">
    <property type="entry name" value="Bifun_inhib/LTP/seed_sf"/>
</dbReference>
<dbReference type="PANTHER" id="PTHR33044">
    <property type="entry name" value="BIFUNCTIONAL INHIBITOR/LIPID-TRANSFER PROTEIN/SEED STORAGE 2S ALBUMIN SUPERFAMILY PROTEIN-RELATED"/>
    <property type="match status" value="1"/>
</dbReference>
<evidence type="ECO:0000259" key="6">
    <source>
        <dbReference type="Pfam" id="PF14368"/>
    </source>
</evidence>
<dbReference type="OrthoDB" id="785217at2759"/>
<evidence type="ECO:0000256" key="2">
    <source>
        <dbReference type="ARBA" id="ARBA00022729"/>
    </source>
</evidence>
<keyword evidence="3" id="KW-1015">Disulfide bond</keyword>
<dbReference type="RefSeq" id="XP_010250462.1">
    <property type="nucleotide sequence ID" value="XM_010252160.2"/>
</dbReference>
<keyword evidence="4" id="KW-0325">Glycoprotein</keyword>
<evidence type="ECO:0000256" key="3">
    <source>
        <dbReference type="ARBA" id="ARBA00023157"/>
    </source>
</evidence>
<comment type="similarity">
    <text evidence="1">Belongs to the plant LTP family.</text>
</comment>
<feature type="signal peptide" evidence="5">
    <location>
        <begin position="1"/>
        <end position="22"/>
    </location>
</feature>
<keyword evidence="7" id="KW-1185">Reference proteome</keyword>
<dbReference type="InterPro" id="IPR043325">
    <property type="entry name" value="LTSS"/>
</dbReference>
<sequence length="156" mass="15801">MGKFSFVVVVVALVLSVSECQAQQDSSCINEISPCLAFISETKPPSSCCDPLKSVIKSKPQCLCDLIAANAANATQPRINVAQAQKLPAKCGTSFNASSCLAGSPSVNNTANGGTSSVNNTANGTATSSSSQFSPVSIIVLATALSVTVQLASNSI</sequence>
<dbReference type="PRINTS" id="PR00382">
    <property type="entry name" value="LIPIDTRNSFER"/>
</dbReference>
<dbReference type="InterPro" id="IPR016140">
    <property type="entry name" value="Bifunc_inhib/LTP/seed_store"/>
</dbReference>
<organism evidence="7 8">
    <name type="scientific">Nelumbo nucifera</name>
    <name type="common">Sacred lotus</name>
    <dbReference type="NCBI Taxonomy" id="4432"/>
    <lineage>
        <taxon>Eukaryota</taxon>
        <taxon>Viridiplantae</taxon>
        <taxon>Streptophyta</taxon>
        <taxon>Embryophyta</taxon>
        <taxon>Tracheophyta</taxon>
        <taxon>Spermatophyta</taxon>
        <taxon>Magnoliopsida</taxon>
        <taxon>Proteales</taxon>
        <taxon>Nelumbonaceae</taxon>
        <taxon>Nelumbo</taxon>
    </lineage>
</organism>
<dbReference type="AlphaFoldDB" id="A0A1U7ZP79"/>
<feature type="chain" id="PRO_5010521189" evidence="5">
    <location>
        <begin position="23"/>
        <end position="156"/>
    </location>
</feature>
<keyword evidence="2 5" id="KW-0732">Signal</keyword>
<dbReference type="Proteomes" id="UP000189703">
    <property type="component" value="Unplaced"/>
</dbReference>
<dbReference type="Pfam" id="PF14368">
    <property type="entry name" value="LTP_2"/>
    <property type="match status" value="1"/>
</dbReference>
<dbReference type="GeneID" id="104592706"/>
<dbReference type="Gene3D" id="1.10.110.10">
    <property type="entry name" value="Plant lipid-transfer and hydrophobic proteins"/>
    <property type="match status" value="1"/>
</dbReference>
<proteinExistence type="inferred from homology"/>
<dbReference type="KEGG" id="nnu:104592706"/>
<dbReference type="CDD" id="cd00010">
    <property type="entry name" value="AAI_LTSS"/>
    <property type="match status" value="1"/>
</dbReference>
<evidence type="ECO:0000256" key="4">
    <source>
        <dbReference type="ARBA" id="ARBA00023180"/>
    </source>
</evidence>
<accession>A0A1U7ZP79</accession>
<dbReference type="OMA" id="ATQCNKT"/>